<evidence type="ECO:0000256" key="3">
    <source>
        <dbReference type="ARBA" id="ARBA00022737"/>
    </source>
</evidence>
<comment type="subcellular location">
    <subcellularLocation>
        <location evidence="1">Nucleus</location>
    </subcellularLocation>
</comment>
<evidence type="ECO:0000256" key="5">
    <source>
        <dbReference type="ARBA" id="ARBA00022833"/>
    </source>
</evidence>
<dbReference type="InterPro" id="IPR051059">
    <property type="entry name" value="VerF-like"/>
</dbReference>
<feature type="compositionally biased region" description="Low complexity" evidence="8">
    <location>
        <begin position="298"/>
        <end position="318"/>
    </location>
</feature>
<keyword evidence="2" id="KW-0479">Metal-binding</keyword>
<keyword evidence="3" id="KW-0677">Repeat</keyword>
<keyword evidence="6" id="KW-0539">Nucleus</keyword>
<feature type="compositionally biased region" description="Polar residues" evidence="8">
    <location>
        <begin position="94"/>
        <end position="107"/>
    </location>
</feature>
<feature type="region of interest" description="Disordered" evidence="8">
    <location>
        <begin position="237"/>
        <end position="268"/>
    </location>
</feature>
<dbReference type="Proteomes" id="UP000238350">
    <property type="component" value="Unassembled WGS sequence"/>
</dbReference>
<accession>A0A2T0FH69</accession>
<comment type="caution">
    <text evidence="10">The sequence shown here is derived from an EMBL/GenBank/DDBJ whole genome shotgun (WGS) entry which is preliminary data.</text>
</comment>
<dbReference type="SMART" id="SM00355">
    <property type="entry name" value="ZnF_C2H2"/>
    <property type="match status" value="2"/>
</dbReference>
<dbReference type="PROSITE" id="PS50157">
    <property type="entry name" value="ZINC_FINGER_C2H2_2"/>
    <property type="match status" value="2"/>
</dbReference>
<dbReference type="AlphaFoldDB" id="A0A2T0FH69"/>
<feature type="domain" description="C2H2-type" evidence="9">
    <location>
        <begin position="36"/>
        <end position="65"/>
    </location>
</feature>
<evidence type="ECO:0000256" key="6">
    <source>
        <dbReference type="ARBA" id="ARBA00023242"/>
    </source>
</evidence>
<feature type="domain" description="C2H2-type" evidence="9">
    <location>
        <begin position="6"/>
        <end position="35"/>
    </location>
</feature>
<evidence type="ECO:0000313" key="10">
    <source>
        <dbReference type="EMBL" id="PRT54353.1"/>
    </source>
</evidence>
<protein>
    <recommendedName>
        <fullName evidence="9">C2H2-type domain-containing protein</fullName>
    </recommendedName>
</protein>
<dbReference type="EMBL" id="NDIQ01000021">
    <property type="protein sequence ID" value="PRT54353.1"/>
    <property type="molecule type" value="Genomic_DNA"/>
</dbReference>
<dbReference type="GeneID" id="36515721"/>
<evidence type="ECO:0000256" key="4">
    <source>
        <dbReference type="ARBA" id="ARBA00022771"/>
    </source>
</evidence>
<dbReference type="SUPFAM" id="SSF57667">
    <property type="entry name" value="beta-beta-alpha zinc fingers"/>
    <property type="match status" value="2"/>
</dbReference>
<dbReference type="STRING" id="45607.A0A2T0FH69"/>
<feature type="compositionally biased region" description="Low complexity" evidence="8">
    <location>
        <begin position="115"/>
        <end position="127"/>
    </location>
</feature>
<evidence type="ECO:0000259" key="9">
    <source>
        <dbReference type="PROSITE" id="PS50157"/>
    </source>
</evidence>
<sequence length="1124" mass="125804">MKDKRFACDYPGCKKVFNRRDYLDRHAANHLAVKPFYCMHCKRHFSRKDLYDNHMNTRFHAKRVEELAQGKAARAESLAAQSRIARINRAYPEATNTNTEEGSSSPVLTHPLTHPSNPTSPTAVSAPAATELEQPLLPLSRTGGYGSMPQYLSSEFEPDFTEDYNMDYHNTFPVSSELTPSVLAHFAKPTAELSTLVDYQDSDISDPSRRKSHLYGLQREHQQPLYLSRWSQYQDPLANRLPDEDDMNSVSTSSSATGTSSPHAGNAANGMALPMRVFLLNRSTIHGNSNGRSTIADSTSSVAPSVSSLSTAPTSHSSQPEMGPLRKGGHKRVASGTTALSSLANDQYARNLFEPYVAAAQHLQSIKTDMLAFQDSEKLQRLLREPPQAALFAENFNKQFLWFFDNRYGTPSAKIGYDHCYAQTNSEYQARAREFEGDSPNQRPANREYRPLDDTASYMVLRILKEAPRELFEDPTMIDYYMHIAWSHTSAIHYIIHLPTFDPSHCHPALLATLVVLGMAICRDPQAELAAKILYPSVLSATYESVLDSASSSGGNRHETPHIGQLQAFTLLMRYEQLILGKETARLSLLHGPTSTPMIDRFFWVLLSTVHHWNGPQTPLWSLGPNQKPLWATVGPESYAFHPYCMTNLQWREWARYEMAKRTLHLALFCDNIHCLSAGSDNVRPVSIFNMDTHMICSEWLWDARSPAEFFYIVGPTETIQCVPYLGLIKSLVRFPRIPSGSTNRRMDQERPRGSPPLWSLFSLRVLAYGLTNIVGRLSGVSEHGEQLVQRIFNADYISGSNPPSAMGGDWISPLFDRSIQSRLYRGLDLWLQYFEDAYGKVTERIFSIAGGTNDDEPHINSVLNEDLAMIDLDDAQEGIPGYVFVVVFYHYSSFLFVHEDLQIVLQVASSMKGWLDVPVQVPYANLLDRLCVPLYTQWLQSNEATAMLSTSCLTIAWLDASMGRLPTKLFNNQFLASVTFIAVLVVWMHDLTRGGVPVGVTQSALPPLALENYKFSQDAVLHLQVLSGTSNAPSSKAPGDSNLILGFSNDVPPHRASELGGPGDKVRSVLLLAECILYGRPNSERLVSFLMRLLEAIDSRLTLPIQQAVLSGSRQFYAQRRTI</sequence>
<dbReference type="GO" id="GO:0000978">
    <property type="term" value="F:RNA polymerase II cis-regulatory region sequence-specific DNA binding"/>
    <property type="evidence" value="ECO:0007669"/>
    <property type="project" value="InterPro"/>
</dbReference>
<evidence type="ECO:0000313" key="11">
    <source>
        <dbReference type="Proteomes" id="UP000238350"/>
    </source>
</evidence>
<dbReference type="RefSeq" id="XP_024664298.1">
    <property type="nucleotide sequence ID" value="XM_024808530.1"/>
</dbReference>
<evidence type="ECO:0000256" key="1">
    <source>
        <dbReference type="ARBA" id="ARBA00004123"/>
    </source>
</evidence>
<dbReference type="PANTHER" id="PTHR40626">
    <property type="entry name" value="MIP31509P"/>
    <property type="match status" value="1"/>
</dbReference>
<dbReference type="GO" id="GO:0000981">
    <property type="term" value="F:DNA-binding transcription factor activity, RNA polymerase II-specific"/>
    <property type="evidence" value="ECO:0007669"/>
    <property type="project" value="InterPro"/>
</dbReference>
<dbReference type="Gene3D" id="3.30.160.60">
    <property type="entry name" value="Classic Zinc Finger"/>
    <property type="match status" value="2"/>
</dbReference>
<dbReference type="InterPro" id="IPR013087">
    <property type="entry name" value="Znf_C2H2_type"/>
</dbReference>
<reference evidence="10 11" key="1">
    <citation type="submission" date="2017-04" db="EMBL/GenBank/DDBJ databases">
        <title>Genome sequencing of [Candida] sorbophila.</title>
        <authorList>
            <person name="Ahn J.O."/>
        </authorList>
    </citation>
    <scope>NUCLEOTIDE SEQUENCE [LARGE SCALE GENOMIC DNA]</scope>
    <source>
        <strain evidence="10 11">DS02</strain>
    </source>
</reference>
<dbReference type="GO" id="GO:0005634">
    <property type="term" value="C:nucleus"/>
    <property type="evidence" value="ECO:0007669"/>
    <property type="project" value="UniProtKB-SubCell"/>
</dbReference>
<feature type="region of interest" description="Disordered" evidence="8">
    <location>
        <begin position="289"/>
        <end position="332"/>
    </location>
</feature>
<proteinExistence type="predicted"/>
<evidence type="ECO:0000256" key="8">
    <source>
        <dbReference type="SAM" id="MobiDB-lite"/>
    </source>
</evidence>
<dbReference type="GO" id="GO:0008270">
    <property type="term" value="F:zinc ion binding"/>
    <property type="evidence" value="ECO:0007669"/>
    <property type="project" value="UniProtKB-KW"/>
</dbReference>
<name>A0A2T0FH69_9ASCO</name>
<dbReference type="OrthoDB" id="1405595at2759"/>
<dbReference type="PROSITE" id="PS00028">
    <property type="entry name" value="ZINC_FINGER_C2H2_1"/>
    <property type="match status" value="2"/>
</dbReference>
<feature type="region of interest" description="Disordered" evidence="8">
    <location>
        <begin position="91"/>
        <end position="127"/>
    </location>
</feature>
<keyword evidence="4 7" id="KW-0863">Zinc-finger</keyword>
<dbReference type="PANTHER" id="PTHR40626:SF11">
    <property type="entry name" value="ZINC FINGER PROTEIN YPR022C"/>
    <property type="match status" value="1"/>
</dbReference>
<keyword evidence="5" id="KW-0862">Zinc</keyword>
<keyword evidence="11" id="KW-1185">Reference proteome</keyword>
<feature type="compositionally biased region" description="Low complexity" evidence="8">
    <location>
        <begin position="249"/>
        <end position="261"/>
    </location>
</feature>
<dbReference type="GO" id="GO:0000785">
    <property type="term" value="C:chromatin"/>
    <property type="evidence" value="ECO:0007669"/>
    <property type="project" value="TreeGrafter"/>
</dbReference>
<gene>
    <name evidence="10" type="ORF">B9G98_01973</name>
</gene>
<evidence type="ECO:0000256" key="7">
    <source>
        <dbReference type="PROSITE-ProRule" id="PRU00042"/>
    </source>
</evidence>
<organism evidence="10 11">
    <name type="scientific">Wickerhamiella sorbophila</name>
    <dbReference type="NCBI Taxonomy" id="45607"/>
    <lineage>
        <taxon>Eukaryota</taxon>
        <taxon>Fungi</taxon>
        <taxon>Dikarya</taxon>
        <taxon>Ascomycota</taxon>
        <taxon>Saccharomycotina</taxon>
        <taxon>Dipodascomycetes</taxon>
        <taxon>Dipodascales</taxon>
        <taxon>Trichomonascaceae</taxon>
        <taxon>Wickerhamiella</taxon>
    </lineage>
</organism>
<dbReference type="InterPro" id="IPR036236">
    <property type="entry name" value="Znf_C2H2_sf"/>
</dbReference>
<evidence type="ECO:0000256" key="2">
    <source>
        <dbReference type="ARBA" id="ARBA00022723"/>
    </source>
</evidence>